<dbReference type="GO" id="GO:0005886">
    <property type="term" value="C:plasma membrane"/>
    <property type="evidence" value="ECO:0007669"/>
    <property type="project" value="UniProtKB-SubCell"/>
</dbReference>
<evidence type="ECO:0000256" key="7">
    <source>
        <dbReference type="ARBA" id="ARBA00023136"/>
    </source>
</evidence>
<name>A0A1J8NI36_9COXI</name>
<dbReference type="CDD" id="cd06261">
    <property type="entry name" value="TM_PBP2"/>
    <property type="match status" value="1"/>
</dbReference>
<evidence type="ECO:0000259" key="9">
    <source>
        <dbReference type="PROSITE" id="PS50928"/>
    </source>
</evidence>
<accession>A0A1J8NI36</accession>
<dbReference type="Pfam" id="PF00528">
    <property type="entry name" value="BPD_transp_1"/>
    <property type="match status" value="1"/>
</dbReference>
<evidence type="ECO:0000256" key="1">
    <source>
        <dbReference type="ARBA" id="ARBA00004651"/>
    </source>
</evidence>
<feature type="transmembrane region" description="Helical" evidence="8">
    <location>
        <begin position="144"/>
        <end position="170"/>
    </location>
</feature>
<comment type="caution">
    <text evidence="10">The sequence shown here is derived from an EMBL/GenBank/DDBJ whole genome shotgun (WGS) entry which is preliminary data.</text>
</comment>
<dbReference type="PANTHER" id="PTHR30450:SF1">
    <property type="entry name" value="D-METHIONINE TRANSPORT SYSTEM PERMEASE PROTEIN METI-RELATED"/>
    <property type="match status" value="1"/>
</dbReference>
<dbReference type="EMBL" id="LUKY01000032">
    <property type="protein sequence ID" value="OIZ95001.1"/>
    <property type="molecule type" value="Genomic_DNA"/>
</dbReference>
<dbReference type="InterPro" id="IPR051322">
    <property type="entry name" value="AA_ABC_Transporter_Permease"/>
</dbReference>
<reference evidence="10 11" key="1">
    <citation type="submission" date="2016-03" db="EMBL/GenBank/DDBJ databases">
        <title>Comparative genomics of Rickettsiella.</title>
        <authorList>
            <person name="Chandler C."/>
            <person name="Wang Y."/>
        </authorList>
    </citation>
    <scope>NUCLEOTIDE SEQUENCE [LARGE SCALE GENOMIC DNA]</scope>
    <source>
        <strain evidence="10 11">RCFS May 2013</strain>
    </source>
</reference>
<dbReference type="PANTHER" id="PTHR30450">
    <property type="entry name" value="ABC TRANSPORTER PERMEASE"/>
    <property type="match status" value="1"/>
</dbReference>
<keyword evidence="7 8" id="KW-0472">Membrane</keyword>
<keyword evidence="11" id="KW-1185">Reference proteome</keyword>
<feature type="domain" description="ABC transmembrane type-1" evidence="9">
    <location>
        <begin position="11"/>
        <end position="205"/>
    </location>
</feature>
<proteinExistence type="inferred from homology"/>
<sequence length="215" mass="23097">MNLLFELLTSTGETLYMVFFSGLLAMLLGLPLGVLLFSTRQTNLLPMPLLNKSLSLIVNMARSIPFIILMLAIIPFTRLLVGTSIGTSAAIVPLTLATVPFFARMIENNLNQLPSGLIETGIAMGATTWQLIPAILLAEALPGMVGTLTTTFITLIGYSAMAGAVGGGGLGDLAIRYGYQRFDAGVMIMTIVILIALVQGIQHLGDYWTKRLNHR</sequence>
<organism evidence="10 11">
    <name type="scientific">Candidatus Rickettsiella isopodorum</name>
    <dbReference type="NCBI Taxonomy" id="1225476"/>
    <lineage>
        <taxon>Bacteria</taxon>
        <taxon>Pseudomonadati</taxon>
        <taxon>Pseudomonadota</taxon>
        <taxon>Gammaproteobacteria</taxon>
        <taxon>Legionellales</taxon>
        <taxon>Coxiellaceae</taxon>
        <taxon>Rickettsiella</taxon>
    </lineage>
</organism>
<dbReference type="PROSITE" id="PS50928">
    <property type="entry name" value="ABC_TM1"/>
    <property type="match status" value="1"/>
</dbReference>
<dbReference type="GO" id="GO:0048473">
    <property type="term" value="P:D-methionine transmembrane transport"/>
    <property type="evidence" value="ECO:0007669"/>
    <property type="project" value="TreeGrafter"/>
</dbReference>
<dbReference type="STRING" id="1225476.A1D18_02535"/>
<dbReference type="Proteomes" id="UP000183924">
    <property type="component" value="Unassembled WGS sequence"/>
</dbReference>
<feature type="transmembrane region" description="Helical" evidence="8">
    <location>
        <begin position="115"/>
        <end position="138"/>
    </location>
</feature>
<feature type="transmembrane region" description="Helical" evidence="8">
    <location>
        <begin position="49"/>
        <end position="74"/>
    </location>
</feature>
<evidence type="ECO:0000313" key="11">
    <source>
        <dbReference type="Proteomes" id="UP000183924"/>
    </source>
</evidence>
<keyword evidence="5 8" id="KW-0812">Transmembrane</keyword>
<keyword evidence="3 8" id="KW-0813">Transport</keyword>
<dbReference type="Gene3D" id="1.10.3720.10">
    <property type="entry name" value="MetI-like"/>
    <property type="match status" value="1"/>
</dbReference>
<comment type="subcellular location">
    <subcellularLocation>
        <location evidence="1 8">Cell membrane</location>
        <topology evidence="1 8">Multi-pass membrane protein</topology>
    </subcellularLocation>
</comment>
<evidence type="ECO:0000313" key="10">
    <source>
        <dbReference type="EMBL" id="OIZ95001.1"/>
    </source>
</evidence>
<feature type="transmembrane region" description="Helical" evidence="8">
    <location>
        <begin position="15"/>
        <end position="37"/>
    </location>
</feature>
<keyword evidence="6 8" id="KW-1133">Transmembrane helix</keyword>
<evidence type="ECO:0000256" key="2">
    <source>
        <dbReference type="ARBA" id="ARBA00007069"/>
    </source>
</evidence>
<dbReference type="FunFam" id="1.10.3720.10:FF:000002">
    <property type="entry name" value="D-methionine ABC transporter permease MetI"/>
    <property type="match status" value="1"/>
</dbReference>
<dbReference type="NCBIfam" id="NF008049">
    <property type="entry name" value="PRK10782.1"/>
    <property type="match status" value="1"/>
</dbReference>
<gene>
    <name evidence="10" type="ORF">A1D18_02535</name>
</gene>
<feature type="transmembrane region" description="Helical" evidence="8">
    <location>
        <begin position="182"/>
        <end position="201"/>
    </location>
</feature>
<evidence type="ECO:0000256" key="3">
    <source>
        <dbReference type="ARBA" id="ARBA00022448"/>
    </source>
</evidence>
<feature type="transmembrane region" description="Helical" evidence="8">
    <location>
        <begin position="80"/>
        <end position="103"/>
    </location>
</feature>
<dbReference type="SUPFAM" id="SSF161098">
    <property type="entry name" value="MetI-like"/>
    <property type="match status" value="1"/>
</dbReference>
<evidence type="ECO:0000256" key="5">
    <source>
        <dbReference type="ARBA" id="ARBA00022692"/>
    </source>
</evidence>
<dbReference type="InterPro" id="IPR035906">
    <property type="entry name" value="MetI-like_sf"/>
</dbReference>
<evidence type="ECO:0000256" key="6">
    <source>
        <dbReference type="ARBA" id="ARBA00022989"/>
    </source>
</evidence>
<dbReference type="RefSeq" id="WP_071662262.1">
    <property type="nucleotide sequence ID" value="NZ_LUKY01000032.1"/>
</dbReference>
<protein>
    <submittedName>
        <fullName evidence="10">Methionine ABC transporter permease</fullName>
    </submittedName>
</protein>
<evidence type="ECO:0000256" key="8">
    <source>
        <dbReference type="RuleBase" id="RU363032"/>
    </source>
</evidence>
<dbReference type="InterPro" id="IPR000515">
    <property type="entry name" value="MetI-like"/>
</dbReference>
<evidence type="ECO:0000256" key="4">
    <source>
        <dbReference type="ARBA" id="ARBA00022475"/>
    </source>
</evidence>
<keyword evidence="4" id="KW-1003">Cell membrane</keyword>
<comment type="similarity">
    <text evidence="2">Belongs to the binding-protein-dependent transport system permease family. CysTW subfamily.</text>
</comment>
<dbReference type="AlphaFoldDB" id="A0A1J8NI36"/>